<organism evidence="1 2">
    <name type="scientific">Mucilaginibacter paludis DSM 18603</name>
    <dbReference type="NCBI Taxonomy" id="714943"/>
    <lineage>
        <taxon>Bacteria</taxon>
        <taxon>Pseudomonadati</taxon>
        <taxon>Bacteroidota</taxon>
        <taxon>Sphingobacteriia</taxon>
        <taxon>Sphingobacteriales</taxon>
        <taxon>Sphingobacteriaceae</taxon>
        <taxon>Mucilaginibacter</taxon>
    </lineage>
</organism>
<name>H1YCH0_9SPHI</name>
<dbReference type="OrthoDB" id="628330at2"/>
<dbReference type="HOGENOM" id="CLU_859692_0_0_10"/>
<dbReference type="RefSeq" id="WP_008512542.1">
    <property type="nucleotide sequence ID" value="NZ_CM001403.1"/>
</dbReference>
<protein>
    <recommendedName>
        <fullName evidence="3">DUF5007 domain-containing protein</fullName>
    </recommendedName>
</protein>
<sequence length="325" mass="35375">MYKNTILFFASILLVAALIGGCQKIEKGFISDNIYYNVNPFTVAQGITTVSAGLVIDGSTTPVNVKLLGIRELATGKDAGSYFLKPDTIRAYKGSISYNDSTLALLSAKLKDSAIAPFSINPIGGRLQFTQATKFVPLGQYTIDVQVTNIRGTRTLTNACKINVVGSIADSLLYLAYNHSDAAFTTFTTLPASTLKCKITRNATGPDKIIYVWKDKNGKNFNPANGEITGRPSRPSFADWDPYYPVTKTDTSLEFRYPGGVPQFPIFNDSKAYPSGFSGGLHYYSVSGKHTDIGMNCNTTFTINYYIAKGTFTITTILTDVTRVP</sequence>
<evidence type="ECO:0008006" key="3">
    <source>
        <dbReference type="Google" id="ProtNLM"/>
    </source>
</evidence>
<dbReference type="Proteomes" id="UP000002774">
    <property type="component" value="Chromosome"/>
</dbReference>
<keyword evidence="2" id="KW-1185">Reference proteome</keyword>
<dbReference type="STRING" id="714943.Mucpa_6597"/>
<dbReference type="PROSITE" id="PS51257">
    <property type="entry name" value="PROKAR_LIPOPROTEIN"/>
    <property type="match status" value="1"/>
</dbReference>
<proteinExistence type="predicted"/>
<dbReference type="eggNOG" id="ENOG5032SKE">
    <property type="taxonomic scope" value="Bacteria"/>
</dbReference>
<evidence type="ECO:0000313" key="1">
    <source>
        <dbReference type="EMBL" id="EHQ30648.1"/>
    </source>
</evidence>
<reference evidence="1" key="1">
    <citation type="submission" date="2011-09" db="EMBL/GenBank/DDBJ databases">
        <title>The permanent draft genome of Mucilaginibacter paludis DSM 18603.</title>
        <authorList>
            <consortium name="US DOE Joint Genome Institute (JGI-PGF)"/>
            <person name="Lucas S."/>
            <person name="Han J."/>
            <person name="Lapidus A."/>
            <person name="Bruce D."/>
            <person name="Goodwin L."/>
            <person name="Pitluck S."/>
            <person name="Peters L."/>
            <person name="Kyrpides N."/>
            <person name="Mavromatis K."/>
            <person name="Ivanova N."/>
            <person name="Mikhailova N."/>
            <person name="Held B."/>
            <person name="Detter J.C."/>
            <person name="Tapia R."/>
            <person name="Han C."/>
            <person name="Land M."/>
            <person name="Hauser L."/>
            <person name="Markowitz V."/>
            <person name="Cheng J.-F."/>
            <person name="Hugenholtz P."/>
            <person name="Woyke T."/>
            <person name="Wu D."/>
            <person name="Tindall B."/>
            <person name="Brambilla E."/>
            <person name="Klenk H.-P."/>
            <person name="Eisen J.A."/>
        </authorList>
    </citation>
    <scope>NUCLEOTIDE SEQUENCE [LARGE SCALE GENOMIC DNA]</scope>
    <source>
        <strain evidence="1">DSM 18603</strain>
    </source>
</reference>
<accession>H1YCH0</accession>
<dbReference type="AlphaFoldDB" id="H1YCH0"/>
<dbReference type="EMBL" id="CM001403">
    <property type="protein sequence ID" value="EHQ30648.1"/>
    <property type="molecule type" value="Genomic_DNA"/>
</dbReference>
<evidence type="ECO:0000313" key="2">
    <source>
        <dbReference type="Proteomes" id="UP000002774"/>
    </source>
</evidence>
<gene>
    <name evidence="1" type="ORF">Mucpa_6597</name>
</gene>